<comment type="caution">
    <text evidence="1">The sequence shown here is derived from an EMBL/GenBank/DDBJ whole genome shotgun (WGS) entry which is preliminary data.</text>
</comment>
<keyword evidence="2" id="KW-1185">Reference proteome</keyword>
<evidence type="ECO:0000313" key="2">
    <source>
        <dbReference type="Proteomes" id="UP000692954"/>
    </source>
</evidence>
<name>A0A8S1Q7H1_9CILI</name>
<proteinExistence type="predicted"/>
<organism evidence="1 2">
    <name type="scientific">Paramecium sonneborni</name>
    <dbReference type="NCBI Taxonomy" id="65129"/>
    <lineage>
        <taxon>Eukaryota</taxon>
        <taxon>Sar</taxon>
        <taxon>Alveolata</taxon>
        <taxon>Ciliophora</taxon>
        <taxon>Intramacronucleata</taxon>
        <taxon>Oligohymenophorea</taxon>
        <taxon>Peniculida</taxon>
        <taxon>Parameciidae</taxon>
        <taxon>Paramecium</taxon>
    </lineage>
</organism>
<reference evidence="1" key="1">
    <citation type="submission" date="2021-01" db="EMBL/GenBank/DDBJ databases">
        <authorList>
            <consortium name="Genoscope - CEA"/>
            <person name="William W."/>
        </authorList>
    </citation>
    <scope>NUCLEOTIDE SEQUENCE</scope>
</reference>
<dbReference type="Proteomes" id="UP000692954">
    <property type="component" value="Unassembled WGS sequence"/>
</dbReference>
<protein>
    <submittedName>
        <fullName evidence="1">Uncharacterized protein</fullName>
    </submittedName>
</protein>
<accession>A0A8S1Q7H1</accession>
<dbReference type="AlphaFoldDB" id="A0A8S1Q7H1"/>
<evidence type="ECO:0000313" key="1">
    <source>
        <dbReference type="EMBL" id="CAD8111458.1"/>
    </source>
</evidence>
<gene>
    <name evidence="1" type="ORF">PSON_ATCC_30995.1.T0980076</name>
</gene>
<dbReference type="EMBL" id="CAJJDN010000098">
    <property type="protein sequence ID" value="CAD8111458.1"/>
    <property type="molecule type" value="Genomic_DNA"/>
</dbReference>
<sequence length="111" mass="13276">MILQQKQIQMSNQTLIIFQKDSNSKDLKKGKKKNNRVDLKQYRSFTIYQVQVEKIQIQYLTQQKANQQWQKIIQTCDNIKQLIFIFNLEIIGQQIKRCSLSFLSRYSNSQS</sequence>